<dbReference type="AlphaFoldDB" id="W1YHK0"/>
<gene>
    <name evidence="1" type="ORF">Q604_UNBC04010G0001</name>
</gene>
<accession>W1YHK0</accession>
<evidence type="ECO:0000313" key="1">
    <source>
        <dbReference type="EMBL" id="ETJ42028.1"/>
    </source>
</evidence>
<protein>
    <submittedName>
        <fullName evidence="1">Glucitol operon activator protein</fullName>
    </submittedName>
</protein>
<name>W1YHK0_9ZZZZ</name>
<dbReference type="EMBL" id="AZMM01004010">
    <property type="protein sequence ID" value="ETJ42028.1"/>
    <property type="molecule type" value="Genomic_DNA"/>
</dbReference>
<proteinExistence type="predicted"/>
<feature type="non-terminal residue" evidence="1">
    <location>
        <position position="36"/>
    </location>
</feature>
<dbReference type="InterPro" id="IPR009693">
    <property type="entry name" value="Glucitol_operon_activator"/>
</dbReference>
<dbReference type="Pfam" id="PF06923">
    <property type="entry name" value="GutM"/>
    <property type="match status" value="1"/>
</dbReference>
<reference evidence="1" key="1">
    <citation type="submission" date="2013-12" db="EMBL/GenBank/DDBJ databases">
        <title>A Varibaculum cambriense genome reconstructed from a premature infant gut community with otherwise low bacterial novelty that shifts toward anaerobic metabolism during the third week of life.</title>
        <authorList>
            <person name="Brown C.T."/>
            <person name="Sharon I."/>
            <person name="Thomas B.C."/>
            <person name="Castelle C.J."/>
            <person name="Morowitz M.J."/>
            <person name="Banfield J.F."/>
        </authorList>
    </citation>
    <scope>NUCLEOTIDE SEQUENCE</scope>
</reference>
<organism evidence="1">
    <name type="scientific">human gut metagenome</name>
    <dbReference type="NCBI Taxonomy" id="408170"/>
    <lineage>
        <taxon>unclassified sequences</taxon>
        <taxon>metagenomes</taxon>
        <taxon>organismal metagenomes</taxon>
    </lineage>
</organism>
<sequence length="36" mass="3955">MVSALITVAVIAWCAQLALGGWQISRFNRAFDTLCQ</sequence>
<comment type="caution">
    <text evidence="1">The sequence shown here is derived from an EMBL/GenBank/DDBJ whole genome shotgun (WGS) entry which is preliminary data.</text>
</comment>